<dbReference type="GO" id="GO:0016301">
    <property type="term" value="F:kinase activity"/>
    <property type="evidence" value="ECO:0007669"/>
    <property type="project" value="UniProtKB-KW"/>
</dbReference>
<keyword evidence="2 4" id="KW-0418">Kinase</keyword>
<dbReference type="Proteomes" id="UP000217186">
    <property type="component" value="Chromosome"/>
</dbReference>
<dbReference type="SUPFAM" id="SSF53613">
    <property type="entry name" value="Ribokinase-like"/>
    <property type="match status" value="1"/>
</dbReference>
<accession>A0A249KRT2</accession>
<dbReference type="Pfam" id="PF00294">
    <property type="entry name" value="PfkB"/>
    <property type="match status" value="2"/>
</dbReference>
<evidence type="ECO:0000256" key="1">
    <source>
        <dbReference type="ARBA" id="ARBA00022679"/>
    </source>
</evidence>
<reference evidence="4 5" key="1">
    <citation type="submission" date="2016-07" db="EMBL/GenBank/DDBJ databases">
        <title>High microdiversification within the ubiquitous acI lineage of Actinobacteria.</title>
        <authorList>
            <person name="Neuenschwander S.M."/>
            <person name="Salcher M."/>
            <person name="Ghai R."/>
            <person name="Pernthaler J."/>
        </authorList>
    </citation>
    <scope>NUCLEOTIDE SEQUENCE [LARGE SCALE GENOMIC DNA]</scope>
    <source>
        <strain evidence="4">MMS-IIA-15</strain>
    </source>
</reference>
<dbReference type="AlphaFoldDB" id="A0A249KRT2"/>
<dbReference type="PANTHER" id="PTHR10584:SF166">
    <property type="entry name" value="RIBOKINASE"/>
    <property type="match status" value="1"/>
</dbReference>
<dbReference type="PANTHER" id="PTHR10584">
    <property type="entry name" value="SUGAR KINASE"/>
    <property type="match status" value="1"/>
</dbReference>
<sequence>MSTVQAVCVGVITIDTVALVDKYPSEDERVIARDITRGGGGPAAVAAVALSRQGIKTAIIGTIGDDADGKEVLRIFEKEGVDTTGISIGSSPTAGSVIVSSLERSSRAINTRQPVNQAPINSAAKNLASNAQWVHVDHVGINRLAELGISRGSGPLISFDAGYGVEDFDPKIVDLFVPTDRQMALRYPGVDLAVALENDSLKGGNTVVATQGSAGSSGYSSETGLVTSSGFKVEVKSTLGAGDVFHGSLVAQIIHGFSLQEALHRANAVAALSCRGLDGQSMIPTTSELNAFLEANK</sequence>
<protein>
    <submittedName>
        <fullName evidence="4">Sugar kinase, ribokinase family protein</fullName>
    </submittedName>
</protein>
<feature type="domain" description="Carbohydrate kinase PfkB" evidence="3">
    <location>
        <begin position="6"/>
        <end position="136"/>
    </location>
</feature>
<dbReference type="RefSeq" id="WP_095685374.1">
    <property type="nucleotide sequence ID" value="NZ_CP016776.1"/>
</dbReference>
<evidence type="ECO:0000256" key="2">
    <source>
        <dbReference type="ARBA" id="ARBA00022777"/>
    </source>
</evidence>
<name>A0A249KRT2_9ACTN</name>
<dbReference type="InterPro" id="IPR011611">
    <property type="entry name" value="PfkB_dom"/>
</dbReference>
<evidence type="ECO:0000313" key="4">
    <source>
        <dbReference type="EMBL" id="ASY19457.1"/>
    </source>
</evidence>
<dbReference type="InterPro" id="IPR029056">
    <property type="entry name" value="Ribokinase-like"/>
</dbReference>
<organism evidence="4 5">
    <name type="scientific">Candidatus Planktophila vernalis</name>
    <dbReference type="NCBI Taxonomy" id="1884907"/>
    <lineage>
        <taxon>Bacteria</taxon>
        <taxon>Bacillati</taxon>
        <taxon>Actinomycetota</taxon>
        <taxon>Actinomycetes</taxon>
        <taxon>Candidatus Nanopelagicales</taxon>
        <taxon>Candidatus Nanopelagicaceae</taxon>
        <taxon>Candidatus Planktophila</taxon>
    </lineage>
</organism>
<dbReference type="Gene3D" id="3.40.1190.20">
    <property type="match status" value="1"/>
</dbReference>
<gene>
    <name evidence="4" type="ORF">A7sIIA15_00820</name>
</gene>
<feature type="domain" description="Carbohydrate kinase PfkB" evidence="3">
    <location>
        <begin position="200"/>
        <end position="285"/>
    </location>
</feature>
<keyword evidence="1" id="KW-0808">Transferase</keyword>
<keyword evidence="5" id="KW-1185">Reference proteome</keyword>
<evidence type="ECO:0000259" key="3">
    <source>
        <dbReference type="Pfam" id="PF00294"/>
    </source>
</evidence>
<dbReference type="OrthoDB" id="9795789at2"/>
<evidence type="ECO:0000313" key="5">
    <source>
        <dbReference type="Proteomes" id="UP000217186"/>
    </source>
</evidence>
<proteinExistence type="predicted"/>
<dbReference type="KEGG" id="pvn:A7sIIA15_00820"/>
<dbReference type="EMBL" id="CP016776">
    <property type="protein sequence ID" value="ASY19457.1"/>
    <property type="molecule type" value="Genomic_DNA"/>
</dbReference>